<dbReference type="CDD" id="cd04186">
    <property type="entry name" value="GT_2_like_c"/>
    <property type="match status" value="1"/>
</dbReference>
<keyword evidence="3" id="KW-1185">Reference proteome</keyword>
<dbReference type="PANTHER" id="PTHR43179:SF7">
    <property type="entry name" value="RHAMNOSYLTRANSFERASE WBBL"/>
    <property type="match status" value="1"/>
</dbReference>
<feature type="domain" description="Glycosyltransferase 2-like" evidence="1">
    <location>
        <begin position="283"/>
        <end position="402"/>
    </location>
</feature>
<dbReference type="GO" id="GO:0016740">
    <property type="term" value="F:transferase activity"/>
    <property type="evidence" value="ECO:0007669"/>
    <property type="project" value="UniProtKB-KW"/>
</dbReference>
<evidence type="ECO:0000313" key="2">
    <source>
        <dbReference type="EMBL" id="RJG57727.1"/>
    </source>
</evidence>
<comment type="caution">
    <text evidence="2">The sequence shown here is derived from an EMBL/GenBank/DDBJ whole genome shotgun (WGS) entry which is preliminary data.</text>
</comment>
<accession>A0A418YXY1</accession>
<dbReference type="InterPro" id="IPR001173">
    <property type="entry name" value="Glyco_trans_2-like"/>
</dbReference>
<gene>
    <name evidence="2" type="ORF">D0Z70_00425</name>
</gene>
<dbReference type="OrthoDB" id="9783791at2"/>
<reference evidence="2 3" key="1">
    <citation type="submission" date="2018-08" db="EMBL/GenBank/DDBJ databases">
        <title>Sphingobium sp. EO9.</title>
        <authorList>
            <person name="Park Y."/>
            <person name="Kim K.H."/>
            <person name="Jeon C.O."/>
        </authorList>
    </citation>
    <scope>NUCLEOTIDE SEQUENCE [LARGE SCALE GENOMIC DNA]</scope>
    <source>
        <strain evidence="2 3">EO9</strain>
    </source>
</reference>
<dbReference type="EMBL" id="QVRA01000001">
    <property type="protein sequence ID" value="RJG57727.1"/>
    <property type="molecule type" value="Genomic_DNA"/>
</dbReference>
<dbReference type="Gene3D" id="3.90.550.10">
    <property type="entry name" value="Spore Coat Polysaccharide Biosynthesis Protein SpsA, Chain A"/>
    <property type="match status" value="1"/>
</dbReference>
<dbReference type="Proteomes" id="UP000283469">
    <property type="component" value="Unassembled WGS sequence"/>
</dbReference>
<dbReference type="PANTHER" id="PTHR43179">
    <property type="entry name" value="RHAMNOSYLTRANSFERASE WBBL"/>
    <property type="match status" value="1"/>
</dbReference>
<dbReference type="InterPro" id="IPR029044">
    <property type="entry name" value="Nucleotide-diphossugar_trans"/>
</dbReference>
<dbReference type="SUPFAM" id="SSF53448">
    <property type="entry name" value="Nucleotide-diphospho-sugar transferases"/>
    <property type="match status" value="1"/>
</dbReference>
<evidence type="ECO:0000259" key="1">
    <source>
        <dbReference type="Pfam" id="PF00535"/>
    </source>
</evidence>
<evidence type="ECO:0000313" key="3">
    <source>
        <dbReference type="Proteomes" id="UP000283469"/>
    </source>
</evidence>
<dbReference type="AlphaFoldDB" id="A0A418YXY1"/>
<proteinExistence type="predicted"/>
<name>A0A418YXY1_9SPHN</name>
<sequence>MQSEVAIWWVSMQSKSTGYYLGRIAEIWLTILVHFDAFRAEPRAYLTATKWWLKRKRVRARGQFAPLLSRSSRAYRLWIRRQDRNGRPFSLPDADHPIIVLIDLEGGYESKDLAASLESLAAERLPVLLIGSPETPTLGAAIDRINWCDHPWLLPVSPGDRIAPGAAAAYRAAMEETVARVIYADDDLLIGRRRQRPYFKPDWNSELFRHCDYITGACILRASRSDLEAVADEPDWPERLVRRLAGKEPPLHVQVMLHHRRCRPKPRLSAKPLDVATALPRISIIVPTRNRVDLLRTCLDGVMSTDYPDVEVIVVDNDSDDPDTLAYLAALDPKRYQVLRHGGAFNYSAINNRAAHAAQGRLLCLLNNDIEVTEPHWLATLATQALRPEVGAVGARLLYPDGRIQHAGVVIGIGNAAGHAHRFLRPEAEGYFHRHNLPQFTMAVTAACLVVERDKFLAVGGLNERNFAVAFNDVDLCLRLNKQGWQSLYEPRATLIHHESVSRGLDCDPVGVVRFAGELAALKQLWNTDEIYDPYHHPQLSRASEQFAVAL</sequence>
<dbReference type="Pfam" id="PF00535">
    <property type="entry name" value="Glycos_transf_2"/>
    <property type="match status" value="1"/>
</dbReference>
<keyword evidence="2" id="KW-0808">Transferase</keyword>
<protein>
    <submittedName>
        <fullName evidence="2">Glycosyltransferase</fullName>
    </submittedName>
</protein>
<organism evidence="2 3">
    <name type="scientific">Sphingobium terrigena</name>
    <dbReference type="NCBI Taxonomy" id="2304063"/>
    <lineage>
        <taxon>Bacteria</taxon>
        <taxon>Pseudomonadati</taxon>
        <taxon>Pseudomonadota</taxon>
        <taxon>Alphaproteobacteria</taxon>
        <taxon>Sphingomonadales</taxon>
        <taxon>Sphingomonadaceae</taxon>
        <taxon>Sphingobium</taxon>
    </lineage>
</organism>